<dbReference type="Pfam" id="PF00072">
    <property type="entry name" value="Response_reg"/>
    <property type="match status" value="1"/>
</dbReference>
<accession>A0A4V2LZQ2</accession>
<dbReference type="Proteomes" id="UP000292346">
    <property type="component" value="Unassembled WGS sequence"/>
</dbReference>
<comment type="catalytic activity">
    <reaction evidence="3">
        <text>[thioredoxin]-dithiol + NADP(+) = [thioredoxin]-disulfide + NADPH + H(+)</text>
        <dbReference type="Rhea" id="RHEA:20345"/>
        <dbReference type="Rhea" id="RHEA-COMP:10698"/>
        <dbReference type="Rhea" id="RHEA-COMP:10700"/>
        <dbReference type="ChEBI" id="CHEBI:15378"/>
        <dbReference type="ChEBI" id="CHEBI:29950"/>
        <dbReference type="ChEBI" id="CHEBI:50058"/>
        <dbReference type="ChEBI" id="CHEBI:57783"/>
        <dbReference type="ChEBI" id="CHEBI:58349"/>
        <dbReference type="EC" id="1.8.1.9"/>
    </reaction>
</comment>
<dbReference type="SMART" id="SM00448">
    <property type="entry name" value="REC"/>
    <property type="match status" value="1"/>
</dbReference>
<dbReference type="GO" id="GO:0000160">
    <property type="term" value="P:phosphorelay signal transduction system"/>
    <property type="evidence" value="ECO:0007669"/>
    <property type="project" value="InterPro"/>
</dbReference>
<dbReference type="InterPro" id="IPR001789">
    <property type="entry name" value="Sig_transdc_resp-reg_receiver"/>
</dbReference>
<keyword evidence="7" id="KW-1185">Reference proteome</keyword>
<proteinExistence type="predicted"/>
<dbReference type="Gene3D" id="3.50.50.60">
    <property type="entry name" value="FAD/NAD(P)-binding domain"/>
    <property type="match status" value="2"/>
</dbReference>
<dbReference type="OrthoDB" id="109585at2"/>
<dbReference type="SUPFAM" id="SSF52172">
    <property type="entry name" value="CheY-like"/>
    <property type="match status" value="1"/>
</dbReference>
<keyword evidence="2" id="KW-0560">Oxidoreductase</keyword>
<dbReference type="Gene3D" id="3.40.30.10">
    <property type="entry name" value="Glutaredoxin"/>
    <property type="match status" value="1"/>
</dbReference>
<evidence type="ECO:0000256" key="2">
    <source>
        <dbReference type="ARBA" id="ARBA00023002"/>
    </source>
</evidence>
<dbReference type="PRINTS" id="PR00368">
    <property type="entry name" value="FADPNR"/>
</dbReference>
<dbReference type="Pfam" id="PF07992">
    <property type="entry name" value="Pyr_redox_2"/>
    <property type="match status" value="1"/>
</dbReference>
<dbReference type="RefSeq" id="WP_131340352.1">
    <property type="nucleotide sequence ID" value="NZ_SJJZ01000002.1"/>
</dbReference>
<dbReference type="AlphaFoldDB" id="A0A4V2LZQ2"/>
<evidence type="ECO:0000313" key="7">
    <source>
        <dbReference type="Proteomes" id="UP000292346"/>
    </source>
</evidence>
<dbReference type="SUPFAM" id="SSF51905">
    <property type="entry name" value="FAD/NAD(P)-binding domain"/>
    <property type="match status" value="1"/>
</dbReference>
<dbReference type="PROSITE" id="PS50110">
    <property type="entry name" value="RESPONSE_REGULATORY"/>
    <property type="match status" value="1"/>
</dbReference>
<dbReference type="PRINTS" id="PR00469">
    <property type="entry name" value="PNDRDTASEII"/>
</dbReference>
<dbReference type="InterPro" id="IPR036188">
    <property type="entry name" value="FAD/NAD-bd_sf"/>
</dbReference>
<dbReference type="InterPro" id="IPR050097">
    <property type="entry name" value="Ferredoxin-NADP_redctase_2"/>
</dbReference>
<evidence type="ECO:0000256" key="1">
    <source>
        <dbReference type="ARBA" id="ARBA00022630"/>
    </source>
</evidence>
<dbReference type="GO" id="GO:0004791">
    <property type="term" value="F:thioredoxin-disulfide reductase (NADPH) activity"/>
    <property type="evidence" value="ECO:0007669"/>
    <property type="project" value="UniProtKB-EC"/>
</dbReference>
<protein>
    <submittedName>
        <fullName evidence="6">Response regulator</fullName>
    </submittedName>
</protein>
<dbReference type="InterPro" id="IPR023753">
    <property type="entry name" value="FAD/NAD-binding_dom"/>
</dbReference>
<evidence type="ECO:0000256" key="3">
    <source>
        <dbReference type="ARBA" id="ARBA00048132"/>
    </source>
</evidence>
<dbReference type="Gene3D" id="3.40.50.2300">
    <property type="match status" value="1"/>
</dbReference>
<evidence type="ECO:0000259" key="5">
    <source>
        <dbReference type="PROSITE" id="PS50110"/>
    </source>
</evidence>
<dbReference type="InterPro" id="IPR011006">
    <property type="entry name" value="CheY-like_superfamily"/>
</dbReference>
<evidence type="ECO:0000256" key="4">
    <source>
        <dbReference type="PROSITE-ProRule" id="PRU00169"/>
    </source>
</evidence>
<dbReference type="EMBL" id="SJJZ01000002">
    <property type="protein sequence ID" value="TCC08686.1"/>
    <property type="molecule type" value="Genomic_DNA"/>
</dbReference>
<feature type="modified residue" description="4-aspartylphosphate" evidence="4">
    <location>
        <position position="62"/>
    </location>
</feature>
<comment type="caution">
    <text evidence="6">The sequence shown here is derived from an EMBL/GenBank/DDBJ whole genome shotgun (WGS) entry which is preliminary data.</text>
</comment>
<sequence>MSKPAILTVDDDPMVSAAISRDLRRRYGDGYLVVRATSGDQALAALTKLALRNQPIALIATDQRMPGMTGIELLERAREHAPSAKYLLLTAYADTDVAIRAINEIGLDYYLLKPWDPPEDQLFPVVDDLLGDWQHANPEHTSDVRVVGNRWSDRAHDIKTFLARNHVPYHWYDVERDTEGQRLKDLADAGDHDLPLVLIPEGDTLRSPTARDLASALGLRTRAEQPLYDVCIVGGGPAGLAAGVYAASEGLSTVIVEREAPGGQAGLSAAIENYLGFPRGLTGSDLAQRAVAQASRFGAEMVLARSVVGLESRGPVHAVLLEESGEIEARALIVATGVSYRSLDVDGLGDLTGRGVYYGATASEAIQVQDDEVYVVGAANSAGQAALNLARYAKRVVLLVRGDTLESSMSRYLIDKITQATNIEVRCRTEVVGCRGDGHLEALTFADRSSGRVEEVLASWLFIFVGAIPRTDWLGESVVRDAKGFVVTGPDLIAQNRWSLPRPPYALETSVPGVFAAGDVRLDSMKRVASAVGEGAMSIYLVHRYLATI</sequence>
<dbReference type="PANTHER" id="PTHR48105">
    <property type="entry name" value="THIOREDOXIN REDUCTASE 1-RELATED-RELATED"/>
    <property type="match status" value="1"/>
</dbReference>
<organism evidence="6 7">
    <name type="scientific">Kribbella soli</name>
    <dbReference type="NCBI Taxonomy" id="1124743"/>
    <lineage>
        <taxon>Bacteria</taxon>
        <taxon>Bacillati</taxon>
        <taxon>Actinomycetota</taxon>
        <taxon>Actinomycetes</taxon>
        <taxon>Propionibacteriales</taxon>
        <taxon>Kribbellaceae</taxon>
        <taxon>Kribbella</taxon>
    </lineage>
</organism>
<keyword evidence="4" id="KW-0597">Phosphoprotein</keyword>
<evidence type="ECO:0000313" key="6">
    <source>
        <dbReference type="EMBL" id="TCC08686.1"/>
    </source>
</evidence>
<gene>
    <name evidence="6" type="ORF">E0H45_22820</name>
</gene>
<keyword evidence="1" id="KW-0285">Flavoprotein</keyword>
<reference evidence="6 7" key="1">
    <citation type="submission" date="2019-02" db="EMBL/GenBank/DDBJ databases">
        <title>Kribbella capetownensis sp. nov. and Kribbella speibonae sp. nov., isolated from soil.</title>
        <authorList>
            <person name="Curtis S.M."/>
            <person name="Norton I."/>
            <person name="Everest G.J."/>
            <person name="Meyers P.R."/>
        </authorList>
    </citation>
    <scope>NUCLEOTIDE SEQUENCE [LARGE SCALE GENOMIC DNA]</scope>
    <source>
        <strain evidence="6 7">KCTC 29219</strain>
    </source>
</reference>
<name>A0A4V2LZQ2_9ACTN</name>
<feature type="domain" description="Response regulatory" evidence="5">
    <location>
        <begin position="5"/>
        <end position="128"/>
    </location>
</feature>